<accession>A0A023BX52</accession>
<feature type="transmembrane region" description="Helical" evidence="1">
    <location>
        <begin position="121"/>
        <end position="141"/>
    </location>
</feature>
<comment type="caution">
    <text evidence="2">The sequence shown here is derived from an EMBL/GenBank/DDBJ whole genome shotgun (WGS) entry which is preliminary data.</text>
</comment>
<sequence length="177" mass="20530">MKQTINIKYILITALAVLLSFFFHELAHLLTGKLLGYPMKMTLNSAFLAEGEYTSVWHEYLVSAAGPIFTILTAFMFFYVIRNTKNTYWYPFLFFAFSFRLMAMIVSIFNPNDEARISQWLGLGQWILPLIVCFTLFFLVIKTSKEQGYSLKFNLINYILTSVFIAGVVLSDQYFLK</sequence>
<reference evidence="2 3" key="1">
    <citation type="submission" date="2014-04" db="EMBL/GenBank/DDBJ databases">
        <title>Aquimarina sp. 22II-S11-z7 Genome Sequencing.</title>
        <authorList>
            <person name="Lai Q."/>
        </authorList>
    </citation>
    <scope>NUCLEOTIDE SEQUENCE [LARGE SCALE GENOMIC DNA]</scope>
    <source>
        <strain evidence="2 3">22II-S11-z7</strain>
    </source>
</reference>
<feature type="transmembrane region" description="Helical" evidence="1">
    <location>
        <begin position="88"/>
        <end position="109"/>
    </location>
</feature>
<name>A0A023BX52_9FLAO</name>
<dbReference type="AlphaFoldDB" id="A0A023BX52"/>
<evidence type="ECO:0000313" key="3">
    <source>
        <dbReference type="Proteomes" id="UP000023541"/>
    </source>
</evidence>
<evidence type="ECO:0000313" key="2">
    <source>
        <dbReference type="EMBL" id="EZH74233.1"/>
    </source>
</evidence>
<feature type="transmembrane region" description="Helical" evidence="1">
    <location>
        <begin position="60"/>
        <end position="81"/>
    </location>
</feature>
<keyword evidence="1" id="KW-0472">Membrane</keyword>
<keyword evidence="3" id="KW-1185">Reference proteome</keyword>
<dbReference type="STRING" id="1317122.ATO12_15315"/>
<organism evidence="2 3">
    <name type="scientific">Aquimarina atlantica</name>
    <dbReference type="NCBI Taxonomy" id="1317122"/>
    <lineage>
        <taxon>Bacteria</taxon>
        <taxon>Pseudomonadati</taxon>
        <taxon>Bacteroidota</taxon>
        <taxon>Flavobacteriia</taxon>
        <taxon>Flavobacteriales</taxon>
        <taxon>Flavobacteriaceae</taxon>
        <taxon>Aquimarina</taxon>
    </lineage>
</organism>
<dbReference type="Proteomes" id="UP000023541">
    <property type="component" value="Unassembled WGS sequence"/>
</dbReference>
<proteinExistence type="predicted"/>
<dbReference type="eggNOG" id="ENOG5033GWT">
    <property type="taxonomic scope" value="Bacteria"/>
</dbReference>
<protein>
    <recommendedName>
        <fullName evidence="4">Peptidase M50 domain-containing protein</fullName>
    </recommendedName>
</protein>
<dbReference type="OrthoDB" id="1160343at2"/>
<evidence type="ECO:0000256" key="1">
    <source>
        <dbReference type="SAM" id="Phobius"/>
    </source>
</evidence>
<keyword evidence="1" id="KW-0812">Transmembrane</keyword>
<feature type="transmembrane region" description="Helical" evidence="1">
    <location>
        <begin position="153"/>
        <end position="176"/>
    </location>
</feature>
<dbReference type="EMBL" id="AQRA01000004">
    <property type="protein sequence ID" value="EZH74233.1"/>
    <property type="molecule type" value="Genomic_DNA"/>
</dbReference>
<gene>
    <name evidence="2" type="ORF">ATO12_15315</name>
</gene>
<keyword evidence="1" id="KW-1133">Transmembrane helix</keyword>
<evidence type="ECO:0008006" key="4">
    <source>
        <dbReference type="Google" id="ProtNLM"/>
    </source>
</evidence>
<dbReference type="RefSeq" id="WP_034241827.1">
    <property type="nucleotide sequence ID" value="NZ_AQRA01000004.1"/>
</dbReference>